<evidence type="ECO:0000313" key="1">
    <source>
        <dbReference type="EMBL" id="KYG81661.1"/>
    </source>
</evidence>
<protein>
    <recommendedName>
        <fullName evidence="3">ATP-binding protein</fullName>
    </recommendedName>
</protein>
<accession>A0A150XSG7</accession>
<comment type="caution">
    <text evidence="1">The sequence shown here is derived from an EMBL/GenBank/DDBJ whole genome shotgun (WGS) entry which is preliminary data.</text>
</comment>
<dbReference type="EMBL" id="LQZQ01000002">
    <property type="protein sequence ID" value="KYG81661.1"/>
    <property type="molecule type" value="Genomic_DNA"/>
</dbReference>
<reference evidence="1" key="1">
    <citation type="submission" date="2016-01" db="EMBL/GenBank/DDBJ databases">
        <title>Genome sequencing of Roseivirga ehrenbergii KMM 6017.</title>
        <authorList>
            <person name="Selvaratnam C."/>
            <person name="Thevarajoo S."/>
            <person name="Goh K.M."/>
            <person name="Ee R."/>
            <person name="Chan K.-G."/>
            <person name="Chong C.S."/>
        </authorList>
    </citation>
    <scope>NUCLEOTIDE SEQUENCE [LARGE SCALE GENOMIC DNA]</scope>
    <source>
        <strain evidence="1">KMM 6017</strain>
    </source>
</reference>
<dbReference type="InterPro" id="IPR036890">
    <property type="entry name" value="HATPase_C_sf"/>
</dbReference>
<dbReference type="Proteomes" id="UP000075583">
    <property type="component" value="Unassembled WGS sequence"/>
</dbReference>
<dbReference type="Pfam" id="PF13589">
    <property type="entry name" value="HATPase_c_3"/>
    <property type="match status" value="1"/>
</dbReference>
<evidence type="ECO:0008006" key="3">
    <source>
        <dbReference type="Google" id="ProtNLM"/>
    </source>
</evidence>
<gene>
    <name evidence="1" type="ORF">MB14_13850</name>
</gene>
<dbReference type="Gene3D" id="3.30.565.10">
    <property type="entry name" value="Histidine kinase-like ATPase, C-terminal domain"/>
    <property type="match status" value="1"/>
</dbReference>
<keyword evidence="2" id="KW-1185">Reference proteome</keyword>
<dbReference type="OrthoDB" id="9813438at2"/>
<dbReference type="SUPFAM" id="SSF55874">
    <property type="entry name" value="ATPase domain of HSP90 chaperone/DNA topoisomerase II/histidine kinase"/>
    <property type="match status" value="1"/>
</dbReference>
<sequence length="526" mass="60425">MDKFIKNIDATPEKRSFFSIVNDYDLKLSICELIDNSIDHWDKSNSSSLLCINIELDKRQQTILFTDNAGGVTAEGMRLLVCPGASSNSDLDNSIGIFGVGSKRAIVALSENTKILSHHIDSPDTHLVEITTDWLQEDSWNLPLRKTRSILAGNTELYLSTLRKEIEENSESILRGHLGQVYSKYLTERHVSIVLNNTEISPLAFDTDWAYPDSNPPQSFNMHFLVEENRSVKARITGGLLKEGCAGDGRHGVYLYCNKRLIVKAERSPEVGYVKSNAGSSDHLNSMRVIVELEGPAKYMPWDSSKSRFNYHNESFKLIQKKIIELTTYWVKVSRSFERSEGGWKDNVFPYKNGELVTSTIDVGRVSINKYLMPIITSKKKFSDTLKSLNKEVVEKKKYTRGLYETIITYKAIQKLDISQKNRVLLIILDSSLEIGFKEFLVYEAPDAYSEDRLKNIFKDRNQVHLEIQKHTNFDQDLWNSIRWYYNHRCDLIHKKASTTLNDDEVDDFRKIVEHVFNELFGLKFS</sequence>
<proteinExistence type="predicted"/>
<organism evidence="1 2">
    <name type="scientific">Roseivirga ehrenbergii (strain DSM 102268 / JCM 13514 / KCTC 12282 / NCIMB 14502 / KMM 6017)</name>
    <dbReference type="NCBI Taxonomy" id="279360"/>
    <lineage>
        <taxon>Bacteria</taxon>
        <taxon>Pseudomonadati</taxon>
        <taxon>Bacteroidota</taxon>
        <taxon>Cytophagia</taxon>
        <taxon>Cytophagales</taxon>
        <taxon>Roseivirgaceae</taxon>
        <taxon>Roseivirga</taxon>
    </lineage>
</organism>
<name>A0A150XSG7_ROSEK</name>
<dbReference type="STRING" id="279360.MB14_13850"/>
<dbReference type="RefSeq" id="WP_062588832.1">
    <property type="nucleotide sequence ID" value="NZ_LQZQ01000002.1"/>
</dbReference>
<dbReference type="AlphaFoldDB" id="A0A150XSG7"/>
<evidence type="ECO:0000313" key="2">
    <source>
        <dbReference type="Proteomes" id="UP000075583"/>
    </source>
</evidence>